<evidence type="ECO:0000313" key="3">
    <source>
        <dbReference type="EMBL" id="XAN07657.1"/>
    </source>
</evidence>
<dbReference type="PANTHER" id="PTHR46797:SF1">
    <property type="entry name" value="METHYLPHOSPHONATE SYNTHASE"/>
    <property type="match status" value="1"/>
</dbReference>
<protein>
    <submittedName>
        <fullName evidence="3">Helix-turn-helix transcriptional regulator</fullName>
    </submittedName>
</protein>
<evidence type="ECO:0000313" key="4">
    <source>
        <dbReference type="Proteomes" id="UP001442841"/>
    </source>
</evidence>
<dbReference type="Pfam" id="PF01381">
    <property type="entry name" value="HTH_3"/>
    <property type="match status" value="1"/>
</dbReference>
<dbReference type="PANTHER" id="PTHR46797">
    <property type="entry name" value="HTH-TYPE TRANSCRIPTIONAL REGULATOR"/>
    <property type="match status" value="1"/>
</dbReference>
<name>A0ABZ3FNP5_9ACTN</name>
<evidence type="ECO:0000259" key="2">
    <source>
        <dbReference type="PROSITE" id="PS50943"/>
    </source>
</evidence>
<sequence>MTDVQPRSLMGAFIRQQRELSQMSMRQMSQIVGISNPYLSQIERGLRAPSATVTAAIATTLGITVEELYERSGSHAEPGRKTEVRQAIERASELGPLQRASLLGIYESFITVNQARRIMEDGQPDEASG</sequence>
<dbReference type="SUPFAM" id="SSF47413">
    <property type="entry name" value="lambda repressor-like DNA-binding domains"/>
    <property type="match status" value="1"/>
</dbReference>
<keyword evidence="1" id="KW-0238">DNA-binding</keyword>
<keyword evidence="4" id="KW-1185">Reference proteome</keyword>
<reference evidence="3 4" key="1">
    <citation type="submission" date="2024-04" db="EMBL/GenBank/DDBJ databases">
        <title>Isolation of an actinomycete strain from pig manure.</title>
        <authorList>
            <person name="Gong T."/>
            <person name="Yu Z."/>
            <person name="An M."/>
            <person name="Wei C."/>
            <person name="Yang W."/>
            <person name="Liu L."/>
        </authorList>
    </citation>
    <scope>NUCLEOTIDE SEQUENCE [LARGE SCALE GENOMIC DNA]</scope>
    <source>
        <strain evidence="3 4">ZF39</strain>
    </source>
</reference>
<dbReference type="PROSITE" id="PS50943">
    <property type="entry name" value="HTH_CROC1"/>
    <property type="match status" value="1"/>
</dbReference>
<accession>A0ABZ3FNP5</accession>
<gene>
    <name evidence="3" type="ORF">AADG42_10225</name>
</gene>
<dbReference type="RefSeq" id="WP_425309111.1">
    <property type="nucleotide sequence ID" value="NZ_CP154795.1"/>
</dbReference>
<organism evidence="3 4">
    <name type="scientific">Ammonicoccus fulvus</name>
    <dbReference type="NCBI Taxonomy" id="3138240"/>
    <lineage>
        <taxon>Bacteria</taxon>
        <taxon>Bacillati</taxon>
        <taxon>Actinomycetota</taxon>
        <taxon>Actinomycetes</taxon>
        <taxon>Propionibacteriales</taxon>
        <taxon>Propionibacteriaceae</taxon>
        <taxon>Ammonicoccus</taxon>
    </lineage>
</organism>
<dbReference type="InterPro" id="IPR001387">
    <property type="entry name" value="Cro/C1-type_HTH"/>
</dbReference>
<dbReference type="Proteomes" id="UP001442841">
    <property type="component" value="Chromosome"/>
</dbReference>
<dbReference type="CDD" id="cd00093">
    <property type="entry name" value="HTH_XRE"/>
    <property type="match status" value="1"/>
</dbReference>
<dbReference type="InterPro" id="IPR010982">
    <property type="entry name" value="Lambda_DNA-bd_dom_sf"/>
</dbReference>
<dbReference type="Gene3D" id="1.10.260.40">
    <property type="entry name" value="lambda repressor-like DNA-binding domains"/>
    <property type="match status" value="1"/>
</dbReference>
<dbReference type="SMART" id="SM00530">
    <property type="entry name" value="HTH_XRE"/>
    <property type="match status" value="1"/>
</dbReference>
<dbReference type="EMBL" id="CP154795">
    <property type="protein sequence ID" value="XAN07657.1"/>
    <property type="molecule type" value="Genomic_DNA"/>
</dbReference>
<evidence type="ECO:0000256" key="1">
    <source>
        <dbReference type="ARBA" id="ARBA00023125"/>
    </source>
</evidence>
<dbReference type="InterPro" id="IPR050807">
    <property type="entry name" value="TransReg_Diox_bact_type"/>
</dbReference>
<proteinExistence type="predicted"/>
<feature type="domain" description="HTH cro/C1-type" evidence="2">
    <location>
        <begin position="14"/>
        <end position="68"/>
    </location>
</feature>